<comment type="caution">
    <text evidence="3">The sequence shown here is derived from an EMBL/GenBank/DDBJ whole genome shotgun (WGS) entry which is preliminary data.</text>
</comment>
<dbReference type="OrthoDB" id="10042665at2759"/>
<name>A0A9W9CH69_9PLEO</name>
<evidence type="ECO:0000259" key="2">
    <source>
        <dbReference type="SMART" id="SM00382"/>
    </source>
</evidence>
<dbReference type="PANTHER" id="PTHR46411:SF3">
    <property type="entry name" value="AAA+ ATPASE DOMAIN-CONTAINING PROTEIN"/>
    <property type="match status" value="1"/>
</dbReference>
<evidence type="ECO:0000313" key="4">
    <source>
        <dbReference type="Proteomes" id="UP001140560"/>
    </source>
</evidence>
<dbReference type="InterPro" id="IPR003959">
    <property type="entry name" value="ATPase_AAA_core"/>
</dbReference>
<dbReference type="Gene3D" id="3.40.50.300">
    <property type="entry name" value="P-loop containing nucleotide triphosphate hydrolases"/>
    <property type="match status" value="1"/>
</dbReference>
<dbReference type="SUPFAM" id="SSF52540">
    <property type="entry name" value="P-loop containing nucleoside triphosphate hydrolases"/>
    <property type="match status" value="1"/>
</dbReference>
<dbReference type="InterPro" id="IPR027417">
    <property type="entry name" value="P-loop_NTPase"/>
</dbReference>
<keyword evidence="4" id="KW-1185">Reference proteome</keyword>
<organism evidence="3 4">
    <name type="scientific">Neocucurbitaria cava</name>
    <dbReference type="NCBI Taxonomy" id="798079"/>
    <lineage>
        <taxon>Eukaryota</taxon>
        <taxon>Fungi</taxon>
        <taxon>Dikarya</taxon>
        <taxon>Ascomycota</taxon>
        <taxon>Pezizomycotina</taxon>
        <taxon>Dothideomycetes</taxon>
        <taxon>Pleosporomycetidae</taxon>
        <taxon>Pleosporales</taxon>
        <taxon>Pleosporineae</taxon>
        <taxon>Cucurbitariaceae</taxon>
        <taxon>Neocucurbitaria</taxon>
    </lineage>
</organism>
<gene>
    <name evidence="3" type="ORF">N0V83_010802</name>
</gene>
<dbReference type="PANTHER" id="PTHR46411">
    <property type="entry name" value="FAMILY ATPASE, PUTATIVE-RELATED"/>
    <property type="match status" value="1"/>
</dbReference>
<evidence type="ECO:0000256" key="1">
    <source>
        <dbReference type="SAM" id="MobiDB-lite"/>
    </source>
</evidence>
<dbReference type="InterPro" id="IPR003593">
    <property type="entry name" value="AAA+_ATPase"/>
</dbReference>
<dbReference type="Proteomes" id="UP001140560">
    <property type="component" value="Unassembled WGS sequence"/>
</dbReference>
<proteinExistence type="predicted"/>
<accession>A0A9W9CH69</accession>
<feature type="domain" description="AAA+ ATPase" evidence="2">
    <location>
        <begin position="533"/>
        <end position="661"/>
    </location>
</feature>
<feature type="compositionally biased region" description="Basic and acidic residues" evidence="1">
    <location>
        <begin position="98"/>
        <end position="107"/>
    </location>
</feature>
<dbReference type="AlphaFoldDB" id="A0A9W9CH69"/>
<dbReference type="InterPro" id="IPR054289">
    <property type="entry name" value="DUF7025"/>
</dbReference>
<dbReference type="GO" id="GO:0016887">
    <property type="term" value="F:ATP hydrolysis activity"/>
    <property type="evidence" value="ECO:0007669"/>
    <property type="project" value="InterPro"/>
</dbReference>
<reference evidence="3" key="1">
    <citation type="submission" date="2022-10" db="EMBL/GenBank/DDBJ databases">
        <title>Tapping the CABI collections for fungal endophytes: first genome assemblies for Collariella, Neodidymelliopsis, Ascochyta clinopodiicola, Didymella pomorum, Didymosphaeria variabile, Neocosmospora piperis and Neocucurbitaria cava.</title>
        <authorList>
            <person name="Hill R."/>
        </authorList>
    </citation>
    <scope>NUCLEOTIDE SEQUENCE</scope>
    <source>
        <strain evidence="3">IMI 356814</strain>
    </source>
</reference>
<dbReference type="GO" id="GO:0005524">
    <property type="term" value="F:ATP binding"/>
    <property type="evidence" value="ECO:0007669"/>
    <property type="project" value="InterPro"/>
</dbReference>
<dbReference type="CDD" id="cd19481">
    <property type="entry name" value="RecA-like_protease"/>
    <property type="match status" value="1"/>
</dbReference>
<feature type="region of interest" description="Disordered" evidence="1">
    <location>
        <begin position="74"/>
        <end position="107"/>
    </location>
</feature>
<evidence type="ECO:0000313" key="3">
    <source>
        <dbReference type="EMBL" id="KAJ4361861.1"/>
    </source>
</evidence>
<protein>
    <recommendedName>
        <fullName evidence="2">AAA+ ATPase domain-containing protein</fullName>
    </recommendedName>
</protein>
<dbReference type="Pfam" id="PF22942">
    <property type="entry name" value="DUF7025"/>
    <property type="match status" value="1"/>
</dbReference>
<sequence>MVPEPRLDVSSLDQQYLESLRLRNELIKQFNASLQAQIVEVQGRVGPGSNYTGIPTSATVLKSPAPVIESKTAEANDNAPATAPSNKDGHPIDQTGQDDSKVADEVPEKRRFHVVVNKWNSSSQKWEDLEDKPTQNSGVNDRHIIYRRLMDSENERKCCDEECEIPLPGLKSLLQDTMTHVEREWFETESIGFTSPFINMVYNWDKLEEASQPQQADDEELRESRSDLKLLLDNIRVSELRKLKAYFKDRDSQLRAKTVTFGTLWTLFKPGTKVLAKPFMDQWQMFEVQTNWCYVNPSEQEVPDGSVGFDQFRFFHLFCAGFDWDGRHFKRYTYRFTFEKFEGRRLINGLQCFPVKYWSADDSRGMDFVTLEEQLLSRGEKFANLCTAKKEDYLCKYGGFLLHGLPPRNFRETSYRAMKREIKVSSHFIRNEFEDPERERREFVKSHERLLLCPPKVLGYVPMERLWAQFNVELLEEISQDQKEKDKLCFEEKLELDKKHKDMLLALIKNHESRKNKTDASASVQDPIDGKGRGLAILLHGPPGVGKTLTAEAVALATAKPLLFVSVAELGNEPHVAEEKLLDMFADASRWDAVMVIDEADVFLEERIGTTDVNRNALVSVLLRVLEYYDGIIILTTNRITSLDVAVQSRMHLAIQYKDLSEAQKKSIFKKFLDDIPNEQIRDREMIDRQLDWICKRIDLNGRQIRNIVSGAQALANSQRQRLSYDDLSAVYDATSDFVQSLKDLTLQKRGRNEAPR</sequence>
<dbReference type="EMBL" id="JAPEUY010000022">
    <property type="protein sequence ID" value="KAJ4361861.1"/>
    <property type="molecule type" value="Genomic_DNA"/>
</dbReference>
<dbReference type="Pfam" id="PF00004">
    <property type="entry name" value="AAA"/>
    <property type="match status" value="1"/>
</dbReference>
<dbReference type="SMART" id="SM00382">
    <property type="entry name" value="AAA"/>
    <property type="match status" value="1"/>
</dbReference>